<keyword evidence="13" id="KW-1185">Reference proteome</keyword>
<feature type="compositionally biased region" description="Low complexity" evidence="10">
    <location>
        <begin position="105"/>
        <end position="129"/>
    </location>
</feature>
<dbReference type="GO" id="GO:0015031">
    <property type="term" value="P:protein transport"/>
    <property type="evidence" value="ECO:0007669"/>
    <property type="project" value="UniProtKB-KW"/>
</dbReference>
<protein>
    <submittedName>
        <fullName evidence="12">Energy transducer TonB</fullName>
    </submittedName>
</protein>
<dbReference type="Proteomes" id="UP000501991">
    <property type="component" value="Chromosome"/>
</dbReference>
<proteinExistence type="inferred from homology"/>
<evidence type="ECO:0000313" key="12">
    <source>
        <dbReference type="EMBL" id="QID17047.1"/>
    </source>
</evidence>
<keyword evidence="3" id="KW-0813">Transport</keyword>
<dbReference type="NCBIfam" id="TIGR01352">
    <property type="entry name" value="tonB_Cterm"/>
    <property type="match status" value="1"/>
</dbReference>
<evidence type="ECO:0000256" key="9">
    <source>
        <dbReference type="ARBA" id="ARBA00023136"/>
    </source>
</evidence>
<keyword evidence="5" id="KW-0997">Cell inner membrane</keyword>
<dbReference type="InterPro" id="IPR051045">
    <property type="entry name" value="TonB-dependent_transducer"/>
</dbReference>
<dbReference type="Gene3D" id="3.30.1150.10">
    <property type="match status" value="1"/>
</dbReference>
<dbReference type="EMBL" id="CP048836">
    <property type="protein sequence ID" value="QID17047.1"/>
    <property type="molecule type" value="Genomic_DNA"/>
</dbReference>
<name>A0A6C1B0F6_9RHOO</name>
<keyword evidence="9" id="KW-0472">Membrane</keyword>
<evidence type="ECO:0000256" key="2">
    <source>
        <dbReference type="ARBA" id="ARBA00006555"/>
    </source>
</evidence>
<accession>A0A6C1B0F6</accession>
<dbReference type="PROSITE" id="PS52015">
    <property type="entry name" value="TONB_CTD"/>
    <property type="match status" value="1"/>
</dbReference>
<dbReference type="InterPro" id="IPR006260">
    <property type="entry name" value="TonB/TolA_C"/>
</dbReference>
<feature type="region of interest" description="Disordered" evidence="10">
    <location>
        <begin position="141"/>
        <end position="162"/>
    </location>
</feature>
<dbReference type="PANTHER" id="PTHR33446">
    <property type="entry name" value="PROTEIN TONB-RELATED"/>
    <property type="match status" value="1"/>
</dbReference>
<feature type="region of interest" description="Disordered" evidence="10">
    <location>
        <begin position="51"/>
        <end position="129"/>
    </location>
</feature>
<evidence type="ECO:0000256" key="6">
    <source>
        <dbReference type="ARBA" id="ARBA00022692"/>
    </source>
</evidence>
<feature type="domain" description="TonB C-terminal" evidence="11">
    <location>
        <begin position="168"/>
        <end position="259"/>
    </location>
</feature>
<evidence type="ECO:0000256" key="10">
    <source>
        <dbReference type="SAM" id="MobiDB-lite"/>
    </source>
</evidence>
<dbReference type="SUPFAM" id="SSF74653">
    <property type="entry name" value="TolA/TonB C-terminal domain"/>
    <property type="match status" value="1"/>
</dbReference>
<dbReference type="PANTHER" id="PTHR33446:SF2">
    <property type="entry name" value="PROTEIN TONB"/>
    <property type="match status" value="1"/>
</dbReference>
<dbReference type="GO" id="GO:0031992">
    <property type="term" value="F:energy transducer activity"/>
    <property type="evidence" value="ECO:0007669"/>
    <property type="project" value="TreeGrafter"/>
</dbReference>
<organism evidence="12 13">
    <name type="scientific">Nitrogeniibacter mangrovi</name>
    <dbReference type="NCBI Taxonomy" id="2016596"/>
    <lineage>
        <taxon>Bacteria</taxon>
        <taxon>Pseudomonadati</taxon>
        <taxon>Pseudomonadota</taxon>
        <taxon>Betaproteobacteria</taxon>
        <taxon>Rhodocyclales</taxon>
        <taxon>Zoogloeaceae</taxon>
        <taxon>Nitrogeniibacter</taxon>
    </lineage>
</organism>
<evidence type="ECO:0000256" key="1">
    <source>
        <dbReference type="ARBA" id="ARBA00004383"/>
    </source>
</evidence>
<dbReference type="Pfam" id="PF03544">
    <property type="entry name" value="TonB_C"/>
    <property type="match status" value="1"/>
</dbReference>
<keyword evidence="4" id="KW-1003">Cell membrane</keyword>
<evidence type="ECO:0000256" key="7">
    <source>
        <dbReference type="ARBA" id="ARBA00022927"/>
    </source>
</evidence>
<dbReference type="AlphaFoldDB" id="A0A6C1B0F6"/>
<dbReference type="RefSeq" id="WP_173764213.1">
    <property type="nucleotide sequence ID" value="NZ_CP048836.1"/>
</dbReference>
<feature type="compositionally biased region" description="Basic residues" evidence="10">
    <location>
        <begin position="94"/>
        <end position="104"/>
    </location>
</feature>
<dbReference type="GO" id="GO:0098797">
    <property type="term" value="C:plasma membrane protein complex"/>
    <property type="evidence" value="ECO:0007669"/>
    <property type="project" value="TreeGrafter"/>
</dbReference>
<evidence type="ECO:0000313" key="13">
    <source>
        <dbReference type="Proteomes" id="UP000501991"/>
    </source>
</evidence>
<keyword evidence="6" id="KW-0812">Transmembrane</keyword>
<evidence type="ECO:0000256" key="5">
    <source>
        <dbReference type="ARBA" id="ARBA00022519"/>
    </source>
</evidence>
<comment type="similarity">
    <text evidence="2">Belongs to the TonB family.</text>
</comment>
<dbReference type="KEGG" id="azq:G3580_04975"/>
<gene>
    <name evidence="12" type="ORF">G3580_04975</name>
</gene>
<keyword evidence="8" id="KW-1133">Transmembrane helix</keyword>
<keyword evidence="7" id="KW-0653">Protein transport</keyword>
<dbReference type="InterPro" id="IPR037682">
    <property type="entry name" value="TonB_C"/>
</dbReference>
<evidence type="ECO:0000256" key="8">
    <source>
        <dbReference type="ARBA" id="ARBA00022989"/>
    </source>
</evidence>
<evidence type="ECO:0000259" key="11">
    <source>
        <dbReference type="PROSITE" id="PS52015"/>
    </source>
</evidence>
<evidence type="ECO:0000256" key="3">
    <source>
        <dbReference type="ARBA" id="ARBA00022448"/>
    </source>
</evidence>
<dbReference type="GO" id="GO:0055085">
    <property type="term" value="P:transmembrane transport"/>
    <property type="evidence" value="ECO:0007669"/>
    <property type="project" value="InterPro"/>
</dbReference>
<evidence type="ECO:0000256" key="4">
    <source>
        <dbReference type="ARBA" id="ARBA00022475"/>
    </source>
</evidence>
<reference evidence="12 13" key="1">
    <citation type="submission" date="2020-02" db="EMBL/GenBank/DDBJ databases">
        <title>Nitrogenibacter mangrovi gen. nov., sp. nov. isolated from mangrove sediment, a denitrifying betaproteobacterium.</title>
        <authorList>
            <person name="Liao H."/>
            <person name="Tian Y."/>
        </authorList>
    </citation>
    <scope>NUCLEOTIDE SEQUENCE [LARGE SCALE GENOMIC DNA]</scope>
    <source>
        <strain evidence="12 13">M9-3-2</strain>
    </source>
</reference>
<comment type="subcellular location">
    <subcellularLocation>
        <location evidence="1">Cell inner membrane</location>
        <topology evidence="1">Single-pass membrane protein</topology>
        <orientation evidence="1">Periplasmic side</orientation>
    </subcellularLocation>
</comment>
<sequence>MSPRLKTALGLSVLVHAAFLIVPLARRGDAHADARPTALAVRLVPASADPDRRVADAVPPPPPAQTASVPPEAAPAVDARPLLARPAQHATVPKPRRKPMRPAHAHAAPPRRQAGDASAQAKPQPPAAAVVQRVLETAPEGGAATRASAMPPGDPAGVAEAPPPPLVPPLFGLAYLANPKPVYPLAARRRGLEGRVVLRVRVSVEGRPVSTAVAHSSGHDLLDGAAVDAVRQWRFVPAHRGSEPVEAFALVPIRFSLRS</sequence>